<dbReference type="SUPFAM" id="SSF53335">
    <property type="entry name" value="S-adenosyl-L-methionine-dependent methyltransferases"/>
    <property type="match status" value="1"/>
</dbReference>
<dbReference type="Proteomes" id="UP000292373">
    <property type="component" value="Unassembled WGS sequence"/>
</dbReference>
<keyword evidence="3" id="KW-1185">Reference proteome</keyword>
<dbReference type="EMBL" id="SDMQ01000003">
    <property type="protein sequence ID" value="TBT86603.1"/>
    <property type="molecule type" value="Genomic_DNA"/>
</dbReference>
<keyword evidence="2" id="KW-0489">Methyltransferase</keyword>
<dbReference type="OrthoDB" id="9810570at2"/>
<sequence length="390" mass="40851">MDLATARWLTSPDAAAALAAATAEPDPGSLAAATRLRALVDPDQAAAVLNQAALRRRASAKFGTRAGSLFLTPDALEQATRAPVAARRAARLARVTDAVVDLGCGIGADALALADAGLDVIAVERDPVTAELAAANLGRPVLVGDAEEHWLALASDGVGVFADPARRTVSGRTWRVEDLSPPWSFVEALLAGDRPACVKLGPGVPHAIVPAHVEAEWVSDGGTVVECALWAGPGATPGRRVAVVDGAELAGSSRLVAHTPGTSSAFTPGASYLYEPDGAVVRAGLVDEFARLVRAERIADGIAYLVADWYMPTPFARVFRILEVLPYDEKTLRAWVREQGVGTLEIKKRGIDVDPAELRRRLKPKGRASATLVLTPTPEGARALVCARVD</sequence>
<dbReference type="Pfam" id="PF18096">
    <property type="entry name" value="Thump_like"/>
    <property type="match status" value="1"/>
</dbReference>
<dbReference type="Gene3D" id="3.40.50.150">
    <property type="entry name" value="Vaccinia Virus protein VP39"/>
    <property type="match status" value="1"/>
</dbReference>
<accession>A0A4Q9KF97</accession>
<evidence type="ECO:0000313" key="2">
    <source>
        <dbReference type="EMBL" id="TBT86603.1"/>
    </source>
</evidence>
<keyword evidence="2" id="KW-0808">Transferase</keyword>
<dbReference type="RefSeq" id="WP_131167388.1">
    <property type="nucleotide sequence ID" value="NZ_SDMQ01000003.1"/>
</dbReference>
<protein>
    <submittedName>
        <fullName evidence="2">Methyltransferase domain-containing protein</fullName>
    </submittedName>
</protein>
<evidence type="ECO:0000313" key="3">
    <source>
        <dbReference type="Proteomes" id="UP000292373"/>
    </source>
</evidence>
<dbReference type="GO" id="GO:0032259">
    <property type="term" value="P:methylation"/>
    <property type="evidence" value="ECO:0007669"/>
    <property type="project" value="UniProtKB-KW"/>
</dbReference>
<organism evidence="2 3">
    <name type="scientific">Propioniciclava sinopodophylli</name>
    <dbReference type="NCBI Taxonomy" id="1837344"/>
    <lineage>
        <taxon>Bacteria</taxon>
        <taxon>Bacillati</taxon>
        <taxon>Actinomycetota</taxon>
        <taxon>Actinomycetes</taxon>
        <taxon>Propionibacteriales</taxon>
        <taxon>Propionibacteriaceae</taxon>
        <taxon>Propioniciclava</taxon>
    </lineage>
</organism>
<reference evidence="2 3" key="1">
    <citation type="submission" date="2019-01" db="EMBL/GenBank/DDBJ databases">
        <title>Lactibacter flavus gen. nov., sp. nov., a novel bacterium of the family Propionibacteriaceae isolated from raw milk and dairy products.</title>
        <authorList>
            <person name="Huptas C."/>
            <person name="Wenning M."/>
            <person name="Breitenwieser F."/>
            <person name="Doll E."/>
            <person name="Von Neubeck M."/>
            <person name="Busse H.-J."/>
            <person name="Scherer S."/>
        </authorList>
    </citation>
    <scope>NUCLEOTIDE SEQUENCE [LARGE SCALE GENOMIC DNA]</scope>
    <source>
        <strain evidence="2 3">KCTC 33808</strain>
    </source>
</reference>
<dbReference type="AlphaFoldDB" id="A0A4Q9KF97"/>
<name>A0A4Q9KF97_9ACTN</name>
<feature type="domain" description="THUMP-like" evidence="1">
    <location>
        <begin position="316"/>
        <end position="388"/>
    </location>
</feature>
<gene>
    <name evidence="2" type="ORF">ET989_04645</name>
</gene>
<dbReference type="GO" id="GO:0008168">
    <property type="term" value="F:methyltransferase activity"/>
    <property type="evidence" value="ECO:0007669"/>
    <property type="project" value="UniProtKB-KW"/>
</dbReference>
<proteinExistence type="predicted"/>
<dbReference type="InterPro" id="IPR041497">
    <property type="entry name" value="Thump-like"/>
</dbReference>
<comment type="caution">
    <text evidence="2">The sequence shown here is derived from an EMBL/GenBank/DDBJ whole genome shotgun (WGS) entry which is preliminary data.</text>
</comment>
<evidence type="ECO:0000259" key="1">
    <source>
        <dbReference type="Pfam" id="PF18096"/>
    </source>
</evidence>
<dbReference type="InterPro" id="IPR029063">
    <property type="entry name" value="SAM-dependent_MTases_sf"/>
</dbReference>